<reference evidence="9 10" key="1">
    <citation type="submission" date="2014-04" db="EMBL/GenBank/DDBJ databases">
        <authorList>
            <consortium name="DOE Joint Genome Institute"/>
            <person name="Kuo A."/>
            <person name="Girlanda M."/>
            <person name="Perotto S."/>
            <person name="Kohler A."/>
            <person name="Nagy L.G."/>
            <person name="Floudas D."/>
            <person name="Copeland A."/>
            <person name="Barry K.W."/>
            <person name="Cichocki N."/>
            <person name="Veneault-Fourrey C."/>
            <person name="LaButti K."/>
            <person name="Lindquist E.A."/>
            <person name="Lipzen A."/>
            <person name="Lundell T."/>
            <person name="Morin E."/>
            <person name="Murat C."/>
            <person name="Sun H."/>
            <person name="Tunlid A."/>
            <person name="Henrissat B."/>
            <person name="Grigoriev I.V."/>
            <person name="Hibbett D.S."/>
            <person name="Martin F."/>
            <person name="Nordberg H.P."/>
            <person name="Cantor M.N."/>
            <person name="Hua S.X."/>
        </authorList>
    </citation>
    <scope>NUCLEOTIDE SEQUENCE [LARGE SCALE GENOMIC DNA]</scope>
    <source>
        <strain evidence="9 10">MUT 4182</strain>
    </source>
</reference>
<dbReference type="GO" id="GO:0005524">
    <property type="term" value="F:ATP binding"/>
    <property type="evidence" value="ECO:0007669"/>
    <property type="project" value="UniProtKB-KW"/>
</dbReference>
<keyword evidence="2" id="KW-0436">Ligase</keyword>
<evidence type="ECO:0000256" key="4">
    <source>
        <dbReference type="ARBA" id="ARBA00022741"/>
    </source>
</evidence>
<dbReference type="InterPro" id="IPR012094">
    <property type="entry name" value="tRNA_Ile_lys_synt"/>
</dbReference>
<feature type="region of interest" description="Disordered" evidence="7">
    <location>
        <begin position="1"/>
        <end position="20"/>
    </location>
</feature>
<dbReference type="EC" id="6.3.4.19" evidence="1"/>
<dbReference type="PANTHER" id="PTHR43033:SF1">
    <property type="entry name" value="TRNA(ILE)-LYSIDINE SYNTHASE-RELATED"/>
    <property type="match status" value="1"/>
</dbReference>
<dbReference type="EMBL" id="KN822942">
    <property type="protein sequence ID" value="KIO34822.1"/>
    <property type="molecule type" value="Genomic_DNA"/>
</dbReference>
<dbReference type="Pfam" id="PF01171">
    <property type="entry name" value="ATP_bind_3"/>
    <property type="match status" value="1"/>
</dbReference>
<dbReference type="GO" id="GO:0008033">
    <property type="term" value="P:tRNA processing"/>
    <property type="evidence" value="ECO:0007669"/>
    <property type="project" value="UniProtKB-KW"/>
</dbReference>
<dbReference type="Proteomes" id="UP000054248">
    <property type="component" value="Unassembled WGS sequence"/>
</dbReference>
<dbReference type="InterPro" id="IPR012795">
    <property type="entry name" value="tRNA_Ile_lys_synt_N"/>
</dbReference>
<dbReference type="Gene3D" id="3.40.50.620">
    <property type="entry name" value="HUPs"/>
    <property type="match status" value="1"/>
</dbReference>
<proteinExistence type="inferred from homology"/>
<comment type="catalytic activity">
    <reaction evidence="6">
        <text>cytidine(34) in tRNA(Ile2) + L-lysine + ATP = lysidine(34) in tRNA(Ile2) + AMP + diphosphate + H(+)</text>
        <dbReference type="Rhea" id="RHEA:43744"/>
        <dbReference type="Rhea" id="RHEA-COMP:10625"/>
        <dbReference type="Rhea" id="RHEA-COMP:10670"/>
        <dbReference type="ChEBI" id="CHEBI:15378"/>
        <dbReference type="ChEBI" id="CHEBI:30616"/>
        <dbReference type="ChEBI" id="CHEBI:32551"/>
        <dbReference type="ChEBI" id="CHEBI:33019"/>
        <dbReference type="ChEBI" id="CHEBI:82748"/>
        <dbReference type="ChEBI" id="CHEBI:83665"/>
        <dbReference type="ChEBI" id="CHEBI:456215"/>
        <dbReference type="EC" id="6.3.4.19"/>
    </reaction>
</comment>
<dbReference type="AlphaFoldDB" id="A0A0C3MMD9"/>
<dbReference type="HOGENOM" id="CLU_035256_0_0_1"/>
<dbReference type="CDD" id="cd01992">
    <property type="entry name" value="TilS_N"/>
    <property type="match status" value="1"/>
</dbReference>
<evidence type="ECO:0000259" key="8">
    <source>
        <dbReference type="Pfam" id="PF01171"/>
    </source>
</evidence>
<feature type="domain" description="tRNA(Ile)-lysidine/2-thiocytidine synthase N-terminal" evidence="8">
    <location>
        <begin position="107"/>
        <end position="325"/>
    </location>
</feature>
<dbReference type="NCBIfam" id="TIGR02432">
    <property type="entry name" value="lysidine_TilS_N"/>
    <property type="match status" value="1"/>
</dbReference>
<dbReference type="InterPro" id="IPR011063">
    <property type="entry name" value="TilS/TtcA_N"/>
</dbReference>
<dbReference type="STRING" id="1051891.A0A0C3MMD9"/>
<dbReference type="PANTHER" id="PTHR43033">
    <property type="entry name" value="TRNA(ILE)-LYSIDINE SYNTHASE-RELATED"/>
    <property type="match status" value="1"/>
</dbReference>
<gene>
    <name evidence="9" type="ORF">M407DRAFT_16770</name>
</gene>
<evidence type="ECO:0000313" key="9">
    <source>
        <dbReference type="EMBL" id="KIO34822.1"/>
    </source>
</evidence>
<organism evidence="9 10">
    <name type="scientific">Tulasnella calospora MUT 4182</name>
    <dbReference type="NCBI Taxonomy" id="1051891"/>
    <lineage>
        <taxon>Eukaryota</taxon>
        <taxon>Fungi</taxon>
        <taxon>Dikarya</taxon>
        <taxon>Basidiomycota</taxon>
        <taxon>Agaricomycotina</taxon>
        <taxon>Agaricomycetes</taxon>
        <taxon>Cantharellales</taxon>
        <taxon>Tulasnellaceae</taxon>
        <taxon>Tulasnella</taxon>
    </lineage>
</organism>
<evidence type="ECO:0000256" key="1">
    <source>
        <dbReference type="ARBA" id="ARBA00013267"/>
    </source>
</evidence>
<sequence>MAFQGLRQGPDLRPFPNRPPIIRPPNCTAPPVIALLQPDRVSSTKIKNYLAVHLIASFVGHPQEFLGPGSARPVAPIGMTLPISTNTFKCLWETCAPHRNIRNAKRFAVAFSGGPDSLCLLFLLQKYLKFNQLDQSIVSLTINHDLQPASQRMTARCRELSASLGIPNVVMSIPWSQPPFPPKPLPGQAIEEVARAARSQLLFDAMQEHECDALVMGHHADDQVETALMRLLRRPRSSENAATGSEVSMHNAITRPYRRWGMGFKSQPGSLGWAGLPGMDKWIIRPLLTLPKDRLIATCQENNLDYVEDTTNFNPALTPRNAVRAVLAGREEVNVLPEADVRSIHNVIDKAKSMALASQRVEPPIGTTTIDILRAWVGGLEKARANLDCDVDCLLSEVSAPSPPSTFLLRTDRITKNNPYLSKTHKYALIRRILRFVSPRAWGSAEAEAGGRTDSLERISERIFRRIEPTISTDSAKFGAGADVLWKPVVIGEDGRIEALRPGRSPPKPAIGWLAYRSLPRAAERDAQVDITSIIRDRLANPASRKETELLWDCRFALTLKPWLLSEDVKATIIDNLDVVSVTVEAGGEWMLPTVVLRQARSTSVIGGYPKRRGKFIGPAWLDVRFVRELSAV</sequence>
<keyword evidence="5" id="KW-0067">ATP-binding</keyword>
<dbReference type="OrthoDB" id="434144at2759"/>
<keyword evidence="4" id="KW-0547">Nucleotide-binding</keyword>
<evidence type="ECO:0000256" key="6">
    <source>
        <dbReference type="ARBA" id="ARBA00048539"/>
    </source>
</evidence>
<evidence type="ECO:0000256" key="2">
    <source>
        <dbReference type="ARBA" id="ARBA00022598"/>
    </source>
</evidence>
<reference evidence="10" key="2">
    <citation type="submission" date="2015-01" db="EMBL/GenBank/DDBJ databases">
        <title>Evolutionary Origins and Diversification of the Mycorrhizal Mutualists.</title>
        <authorList>
            <consortium name="DOE Joint Genome Institute"/>
            <consortium name="Mycorrhizal Genomics Consortium"/>
            <person name="Kohler A."/>
            <person name="Kuo A."/>
            <person name="Nagy L.G."/>
            <person name="Floudas D."/>
            <person name="Copeland A."/>
            <person name="Barry K.W."/>
            <person name="Cichocki N."/>
            <person name="Veneault-Fourrey C."/>
            <person name="LaButti K."/>
            <person name="Lindquist E.A."/>
            <person name="Lipzen A."/>
            <person name="Lundell T."/>
            <person name="Morin E."/>
            <person name="Murat C."/>
            <person name="Riley R."/>
            <person name="Ohm R."/>
            <person name="Sun H."/>
            <person name="Tunlid A."/>
            <person name="Henrissat B."/>
            <person name="Grigoriev I.V."/>
            <person name="Hibbett D.S."/>
            <person name="Martin F."/>
        </authorList>
    </citation>
    <scope>NUCLEOTIDE SEQUENCE [LARGE SCALE GENOMIC DNA]</scope>
    <source>
        <strain evidence="10">MUT 4182</strain>
    </source>
</reference>
<name>A0A0C3MMD9_9AGAM</name>
<dbReference type="InterPro" id="IPR014729">
    <property type="entry name" value="Rossmann-like_a/b/a_fold"/>
</dbReference>
<evidence type="ECO:0000256" key="3">
    <source>
        <dbReference type="ARBA" id="ARBA00022694"/>
    </source>
</evidence>
<keyword evidence="10" id="KW-1185">Reference proteome</keyword>
<protein>
    <recommendedName>
        <fullName evidence="1">tRNA(Ile)-lysidine synthetase</fullName>
        <ecNumber evidence="1">6.3.4.19</ecNumber>
    </recommendedName>
</protein>
<evidence type="ECO:0000256" key="7">
    <source>
        <dbReference type="SAM" id="MobiDB-lite"/>
    </source>
</evidence>
<dbReference type="SUPFAM" id="SSF52402">
    <property type="entry name" value="Adenine nucleotide alpha hydrolases-like"/>
    <property type="match status" value="1"/>
</dbReference>
<evidence type="ECO:0000256" key="5">
    <source>
        <dbReference type="ARBA" id="ARBA00022840"/>
    </source>
</evidence>
<accession>A0A0C3MMD9</accession>
<dbReference type="GO" id="GO:0032267">
    <property type="term" value="F:tRNA(Ile)-lysidine synthase activity"/>
    <property type="evidence" value="ECO:0007669"/>
    <property type="project" value="UniProtKB-EC"/>
</dbReference>
<dbReference type="HAMAP" id="MF_01161">
    <property type="entry name" value="tRNA_Ile_lys_synt"/>
    <property type="match status" value="1"/>
</dbReference>
<keyword evidence="3" id="KW-0819">tRNA processing</keyword>
<evidence type="ECO:0000313" key="10">
    <source>
        <dbReference type="Proteomes" id="UP000054248"/>
    </source>
</evidence>